<keyword evidence="15" id="KW-1185">Reference proteome</keyword>
<dbReference type="PANTHER" id="PTHR14950:SF37">
    <property type="entry name" value="ENDORIBONUCLEASE DICER"/>
    <property type="match status" value="1"/>
</dbReference>
<dbReference type="GO" id="GO:0003723">
    <property type="term" value="F:RNA binding"/>
    <property type="evidence" value="ECO:0007669"/>
    <property type="project" value="UniProtKB-UniRule"/>
</dbReference>
<dbReference type="Pfam" id="PF00636">
    <property type="entry name" value="Ribonuclease_3"/>
    <property type="match status" value="1"/>
</dbReference>
<dbReference type="GO" id="GO:0031054">
    <property type="term" value="P:pre-miRNA processing"/>
    <property type="evidence" value="ECO:0007669"/>
    <property type="project" value="InterPro"/>
</dbReference>
<evidence type="ECO:0000259" key="13">
    <source>
        <dbReference type="PROSITE" id="PS51194"/>
    </source>
</evidence>
<feature type="domain" description="RNase III" evidence="11">
    <location>
        <begin position="1332"/>
        <end position="1486"/>
    </location>
</feature>
<dbReference type="GO" id="GO:0004530">
    <property type="term" value="F:deoxyribonuclease I activity"/>
    <property type="evidence" value="ECO:0007669"/>
    <property type="project" value="TreeGrafter"/>
</dbReference>
<dbReference type="InterPro" id="IPR000999">
    <property type="entry name" value="RNase_III_dom"/>
</dbReference>
<comment type="similarity">
    <text evidence="9 10">Belongs to the helicase family. Dicer subfamily.</text>
</comment>
<dbReference type="PROSITE" id="PS51192">
    <property type="entry name" value="HELICASE_ATP_BIND_1"/>
    <property type="match status" value="1"/>
</dbReference>
<dbReference type="GO" id="GO:0005524">
    <property type="term" value="F:ATP binding"/>
    <property type="evidence" value="ECO:0007669"/>
    <property type="project" value="UniProtKB-KW"/>
</dbReference>
<dbReference type="Pfam" id="PF00271">
    <property type="entry name" value="Helicase_C"/>
    <property type="match status" value="1"/>
</dbReference>
<dbReference type="CDD" id="cd00593">
    <property type="entry name" value="RIBOc"/>
    <property type="match status" value="2"/>
</dbReference>
<dbReference type="InterPro" id="IPR036389">
    <property type="entry name" value="RNase_III_sf"/>
</dbReference>
<dbReference type="KEGG" id="goe:100900145"/>
<keyword evidence="4" id="KW-0547">Nucleotide-binding</keyword>
<dbReference type="GO" id="GO:0070578">
    <property type="term" value="C:RISC-loading complex"/>
    <property type="evidence" value="ECO:0007669"/>
    <property type="project" value="TreeGrafter"/>
</dbReference>
<dbReference type="Pfam" id="PF20931">
    <property type="entry name" value="Dicer_platform"/>
    <property type="match status" value="1"/>
</dbReference>
<feature type="domain" description="Dicer dsRNA-binding fold" evidence="14">
    <location>
        <begin position="550"/>
        <end position="643"/>
    </location>
</feature>
<evidence type="ECO:0000313" key="16">
    <source>
        <dbReference type="RefSeq" id="XP_028968733.1"/>
    </source>
</evidence>
<dbReference type="SMART" id="SM00535">
    <property type="entry name" value="RIBOc"/>
    <property type="match status" value="2"/>
</dbReference>
<dbReference type="Pfam" id="PF03368">
    <property type="entry name" value="Dicer_dimer"/>
    <property type="match status" value="1"/>
</dbReference>
<keyword evidence="2" id="KW-0540">Nuclease</keyword>
<evidence type="ECO:0000259" key="14">
    <source>
        <dbReference type="PROSITE" id="PS51327"/>
    </source>
</evidence>
<evidence type="ECO:0000256" key="2">
    <source>
        <dbReference type="ARBA" id="ARBA00022722"/>
    </source>
</evidence>
<comment type="cofactor">
    <cofactor evidence="1">
        <name>Mg(2+)</name>
        <dbReference type="ChEBI" id="CHEBI:18420"/>
    </cofactor>
</comment>
<evidence type="ECO:0000259" key="11">
    <source>
        <dbReference type="PROSITE" id="PS50142"/>
    </source>
</evidence>
<dbReference type="Gene3D" id="1.10.1520.10">
    <property type="entry name" value="Ribonuclease III domain"/>
    <property type="match status" value="2"/>
</dbReference>
<dbReference type="SMART" id="SM00487">
    <property type="entry name" value="DEXDc"/>
    <property type="match status" value="1"/>
</dbReference>
<dbReference type="Gene3D" id="3.40.50.300">
    <property type="entry name" value="P-loop containing nucleotide triphosphate hydrolases"/>
    <property type="match status" value="2"/>
</dbReference>
<keyword evidence="7" id="KW-0067">ATP-binding</keyword>
<evidence type="ECO:0000256" key="9">
    <source>
        <dbReference type="ARBA" id="ARBA00035116"/>
    </source>
</evidence>
<dbReference type="SUPFAM" id="SSF52540">
    <property type="entry name" value="P-loop containing nucleoside triphosphate hydrolases"/>
    <property type="match status" value="1"/>
</dbReference>
<evidence type="ECO:0000256" key="6">
    <source>
        <dbReference type="ARBA" id="ARBA00022806"/>
    </source>
</evidence>
<evidence type="ECO:0000256" key="7">
    <source>
        <dbReference type="ARBA" id="ARBA00022840"/>
    </source>
</evidence>
<evidence type="ECO:0000259" key="12">
    <source>
        <dbReference type="PROSITE" id="PS51192"/>
    </source>
</evidence>
<dbReference type="InterPro" id="IPR005034">
    <property type="entry name" value="Dicer_dimerisation"/>
</dbReference>
<protein>
    <submittedName>
        <fullName evidence="16">Endoribonuclease Dicer</fullName>
    </submittedName>
</protein>
<evidence type="ECO:0000256" key="4">
    <source>
        <dbReference type="ARBA" id="ARBA00022741"/>
    </source>
</evidence>
<dbReference type="Pfam" id="PF20932">
    <property type="entry name" value="Dicer_dsRBD"/>
    <property type="match status" value="1"/>
</dbReference>
<dbReference type="PROSITE" id="PS50142">
    <property type="entry name" value="RNASE_3_2"/>
    <property type="match status" value="2"/>
</dbReference>
<evidence type="ECO:0000256" key="3">
    <source>
        <dbReference type="ARBA" id="ARBA00022737"/>
    </source>
</evidence>
<dbReference type="SMART" id="SM00490">
    <property type="entry name" value="HELICc"/>
    <property type="match status" value="1"/>
</dbReference>
<evidence type="ECO:0000256" key="1">
    <source>
        <dbReference type="ARBA" id="ARBA00001946"/>
    </source>
</evidence>
<dbReference type="GO" id="GO:0004386">
    <property type="term" value="F:helicase activity"/>
    <property type="evidence" value="ECO:0007669"/>
    <property type="project" value="UniProtKB-KW"/>
</dbReference>
<dbReference type="GO" id="GO:0004525">
    <property type="term" value="F:ribonuclease III activity"/>
    <property type="evidence" value="ECO:0007669"/>
    <property type="project" value="UniProtKB-EC"/>
</dbReference>
<dbReference type="GO" id="GO:0005634">
    <property type="term" value="C:nucleus"/>
    <property type="evidence" value="ECO:0007669"/>
    <property type="project" value="TreeGrafter"/>
</dbReference>
<dbReference type="FunFam" id="3.40.50.300:FF:000628">
    <property type="entry name" value="Endoribonuclease Dicer"/>
    <property type="match status" value="1"/>
</dbReference>
<dbReference type="GO" id="GO:0006309">
    <property type="term" value="P:apoptotic DNA fragmentation"/>
    <property type="evidence" value="ECO:0007669"/>
    <property type="project" value="TreeGrafter"/>
</dbReference>
<evidence type="ECO:0000256" key="10">
    <source>
        <dbReference type="PROSITE-ProRule" id="PRU00657"/>
    </source>
</evidence>
<keyword evidence="3" id="KW-0677">Repeat</keyword>
<dbReference type="GeneID" id="100900145"/>
<organism evidence="15 16">
    <name type="scientific">Galendromus occidentalis</name>
    <name type="common">western predatory mite</name>
    <dbReference type="NCBI Taxonomy" id="34638"/>
    <lineage>
        <taxon>Eukaryota</taxon>
        <taxon>Metazoa</taxon>
        <taxon>Ecdysozoa</taxon>
        <taxon>Arthropoda</taxon>
        <taxon>Chelicerata</taxon>
        <taxon>Arachnida</taxon>
        <taxon>Acari</taxon>
        <taxon>Parasitiformes</taxon>
        <taxon>Mesostigmata</taxon>
        <taxon>Gamasina</taxon>
        <taxon>Phytoseioidea</taxon>
        <taxon>Phytoseiidae</taxon>
        <taxon>Typhlodrominae</taxon>
        <taxon>Galendromus</taxon>
    </lineage>
</organism>
<dbReference type="InterPro" id="IPR048512">
    <property type="entry name" value="Dicer_platform"/>
</dbReference>
<feature type="domain" description="Helicase C-terminal" evidence="13">
    <location>
        <begin position="350"/>
        <end position="534"/>
    </location>
</feature>
<keyword evidence="6" id="KW-0347">Helicase</keyword>
<proteinExistence type="inferred from homology"/>
<dbReference type="PANTHER" id="PTHR14950">
    <property type="entry name" value="DICER-RELATED"/>
    <property type="match status" value="1"/>
</dbReference>
<evidence type="ECO:0000256" key="8">
    <source>
        <dbReference type="ARBA" id="ARBA00023158"/>
    </source>
</evidence>
<dbReference type="PROSITE" id="PS51194">
    <property type="entry name" value="HELICASE_CTER"/>
    <property type="match status" value="1"/>
</dbReference>
<feature type="domain" description="RNase III" evidence="11">
    <location>
        <begin position="1089"/>
        <end position="1161"/>
    </location>
</feature>
<accession>A0AAJ7WJZ5</accession>
<dbReference type="PROSITE" id="PS51327">
    <property type="entry name" value="DICER_DSRBF"/>
    <property type="match status" value="1"/>
</dbReference>
<gene>
    <name evidence="16" type="primary">LOC100900145</name>
</gene>
<dbReference type="InterPro" id="IPR027417">
    <property type="entry name" value="P-loop_NTPase"/>
</dbReference>
<keyword evidence="10" id="KW-0694">RNA-binding</keyword>
<keyword evidence="8" id="KW-0943">RNA-mediated gene silencing</keyword>
<name>A0AAJ7WJZ5_9ACAR</name>
<evidence type="ECO:0000256" key="5">
    <source>
        <dbReference type="ARBA" id="ARBA00022801"/>
    </source>
</evidence>
<feature type="domain" description="Helicase ATP-binding" evidence="12">
    <location>
        <begin position="33"/>
        <end position="218"/>
    </location>
</feature>
<dbReference type="Proteomes" id="UP000694867">
    <property type="component" value="Unplaced"/>
</dbReference>
<dbReference type="InterPro" id="IPR038248">
    <property type="entry name" value="Dicer_dimer_sf"/>
</dbReference>
<dbReference type="InterPro" id="IPR044441">
    <property type="entry name" value="DICER_DSRM"/>
</dbReference>
<dbReference type="InterPro" id="IPR014001">
    <property type="entry name" value="Helicase_ATP-bd"/>
</dbReference>
<dbReference type="Pfam" id="PF00270">
    <property type="entry name" value="DEAD"/>
    <property type="match status" value="1"/>
</dbReference>
<keyword evidence="5" id="KW-0378">Hydrolase</keyword>
<dbReference type="InterPro" id="IPR001650">
    <property type="entry name" value="Helicase_C-like"/>
</dbReference>
<dbReference type="Gene3D" id="3.30.160.380">
    <property type="entry name" value="Dicer dimerisation domain"/>
    <property type="match status" value="1"/>
</dbReference>
<evidence type="ECO:0000313" key="15">
    <source>
        <dbReference type="Proteomes" id="UP000694867"/>
    </source>
</evidence>
<dbReference type="GO" id="GO:0005737">
    <property type="term" value="C:cytoplasm"/>
    <property type="evidence" value="ECO:0007669"/>
    <property type="project" value="TreeGrafter"/>
</dbReference>
<sequence length="1625" mass="185941">MSSSRRTSRKVMDVEKNSEALLAEQARSYQIELFEFAKKHNTIVCLGTGTGKTFISVLLVKHFEHEVAGPWIEGSYGEPIGKRTVFLAPSVPLVEQQSAVLAQHMTVKVASYVGSMDTDRWSSENWNREFNENGVLVMTPEVCRIAIDHGFLPMENINLLVLDECHRATGDDPYVKIMENYANLGDKSRRPRILGLTASVVNAKVQGFEVQKKIRDLEACLDSVAKTSSLSAQNFGTKPTEIIVTHHPHDAEKQLPIDAAKMALLEDCADYTEFRRNMKALASTYHTCGPYCAKVLVEFRERELQKALQLPDCAQGFKDHAHIKFEIFKELYEFLGDCPSLHDVPPRMTRLLEVIRRFEKTNLSAVVFVKERLVAYVLYNWMRQLSVEDSSFAFIRCSFIVGQAQINYAREIDPESLKMNSKAQNKVMKNFRNGEYNLMFATSVIEEGMDVPACNLIIRFDPPMDVRSYTQSKGRARAKPSLYVVLSSESDRLMTEALLDSYQETEQLVMKCCGTERIAPTAFETAEKFVDDPDLPPYVYGRARITAKSAISIIYGYCQRFMRLKYPNLFPFFDMEETPDGFVCTLSMPIVCPVKEKISNRARPFPSKDKAKSYVALEMCKRLHQCGELADNLLPRRMYTNLYKLHTRPEDVNPKEDLKKEMLVTRCKAGEKKRYVLPRKRASILELKEEGVDCDPLDTYHLYVIRTEVVSWTAKEQNWRGDPVFDPVKYPTWLAIVLRSKSNEMQSVPKFPIFTRSGEECVSFEYAGAQIFDDELKSLCARFNRYVFSIVLDVKDNLLNPVAGFNTPCLVPVDEINGSGRYSINMDVLWNIGRLQPPNFDNFEFRDEDYDDAVVELLYHINENQKELSREVHSRTPQDVYSRFYVTKTRAVGEDGQPLTPNSTGYYQFDESLSFAEYGFRRTRRTGPEGLLEAFQPVLEVEHAHKRLRMLKPRSSDQQEKKQKYLKDVVMKYVLPQFVAVHKIKASLWRKLTSIPTIVHRLNRLLLAEDVRRDIALACRLKPASPSGQKWPYMEFVSPTKAKLKEMNLREFDALVWSADRSFDESKLRFRDMAQPDLENCLGPSPCDLMKALTTRGCEEIFDLERLELLGDSFLQIVSTFAVMDWYPDKSISELNVLRQYEVNNSHLLYRAHEKGLTQVLEAQPFRASYNFLPFGHRTAPFEQKLLQREFLCCLVKHWGFEAVSSVPRLKDLRFCKNIQEALNHFAESGEEKFSMQVDEKIYDSEDLPKRHEIPVRSFHDFKAKIGGDVVEAMAGVYLEKCGPVGALRFFKWIGKDFGDTETNNFLDAFKLDFSAAQKVPPEQMRQYSHLIDKVERQVGYKFKSRGLALQAITHHSCREHLLTDDMDKLAFVGEAVIDYLLTLYIYGLSTSLNPGQLTDLRSALINKQVTAYAVVRAELHTVLLHTSNKLFSAIKKYLSNFEDIGLRLNTVIDDSETDDSGEAEIPSPIARILLSILGAVFIDSGKSLETVWSRLVRIMGYEILLFTNNVPISPIKEVCQKFPGTFFSKANPVIGGEDDGRIEVSMAVVKKNGELEWFTCIADNKKIAKVALAKKFLRGLETKTKLAELQERKEAHETDESVSTLSDDLLDSEVQRSKFYRSKR</sequence>
<dbReference type="CDD" id="cd18034">
    <property type="entry name" value="DEXHc_dicer"/>
    <property type="match status" value="1"/>
</dbReference>
<reference evidence="16" key="1">
    <citation type="submission" date="2025-08" db="UniProtKB">
        <authorList>
            <consortium name="RefSeq"/>
        </authorList>
    </citation>
    <scope>IDENTIFICATION</scope>
</reference>
<dbReference type="RefSeq" id="XP_028968733.1">
    <property type="nucleotide sequence ID" value="XM_029112900.1"/>
</dbReference>
<dbReference type="GO" id="GO:0030422">
    <property type="term" value="P:siRNA processing"/>
    <property type="evidence" value="ECO:0007669"/>
    <property type="project" value="InterPro"/>
</dbReference>
<dbReference type="InterPro" id="IPR011545">
    <property type="entry name" value="DEAD/DEAH_box_helicase_dom"/>
</dbReference>
<dbReference type="SUPFAM" id="SSF69065">
    <property type="entry name" value="RNase III domain-like"/>
    <property type="match status" value="2"/>
</dbReference>